<feature type="chain" id="PRO_5045336244" description="Outer membrane protein beta-barrel domain-containing protein" evidence="1">
    <location>
        <begin position="23"/>
        <end position="272"/>
    </location>
</feature>
<accession>A0ABV4TTI4</accession>
<evidence type="ECO:0000313" key="2">
    <source>
        <dbReference type="EMBL" id="MFA9460636.1"/>
    </source>
</evidence>
<name>A0ABV4TTI4_9GAMM</name>
<reference evidence="2 3" key="1">
    <citation type="submission" date="2024-08" db="EMBL/GenBank/DDBJ databases">
        <title>Whole-genome sequencing of halo(alkali)philic microorganisms from hypersaline lakes.</title>
        <authorList>
            <person name="Sorokin D.Y."/>
            <person name="Merkel A.Y."/>
            <person name="Messina E."/>
            <person name="Yakimov M."/>
        </authorList>
    </citation>
    <scope>NUCLEOTIDE SEQUENCE [LARGE SCALE GENOMIC DNA]</scope>
    <source>
        <strain evidence="2 3">Cl-TMA</strain>
    </source>
</reference>
<keyword evidence="3" id="KW-1185">Reference proteome</keyword>
<dbReference type="EMBL" id="JBGUAW010000004">
    <property type="protein sequence ID" value="MFA9460636.1"/>
    <property type="molecule type" value="Genomic_DNA"/>
</dbReference>
<comment type="caution">
    <text evidence="2">The sequence shown here is derived from an EMBL/GenBank/DDBJ whole genome shotgun (WGS) entry which is preliminary data.</text>
</comment>
<evidence type="ECO:0000256" key="1">
    <source>
        <dbReference type="SAM" id="SignalP"/>
    </source>
</evidence>
<gene>
    <name evidence="2" type="ORF">ACERLL_07330</name>
</gene>
<dbReference type="RefSeq" id="WP_373655417.1">
    <property type="nucleotide sequence ID" value="NZ_JBGUAW010000004.1"/>
</dbReference>
<protein>
    <recommendedName>
        <fullName evidence="4">Outer membrane protein beta-barrel domain-containing protein</fullName>
    </recommendedName>
</protein>
<feature type="signal peptide" evidence="1">
    <location>
        <begin position="1"/>
        <end position="22"/>
    </location>
</feature>
<dbReference type="Proteomes" id="UP001575181">
    <property type="component" value="Unassembled WGS sequence"/>
</dbReference>
<evidence type="ECO:0008006" key="4">
    <source>
        <dbReference type="Google" id="ProtNLM"/>
    </source>
</evidence>
<organism evidence="2 3">
    <name type="scientific">Thiohalorhabdus methylotrophus</name>
    <dbReference type="NCBI Taxonomy" id="3242694"/>
    <lineage>
        <taxon>Bacteria</taxon>
        <taxon>Pseudomonadati</taxon>
        <taxon>Pseudomonadota</taxon>
        <taxon>Gammaproteobacteria</taxon>
        <taxon>Thiohalorhabdales</taxon>
        <taxon>Thiohalorhabdaceae</taxon>
        <taxon>Thiohalorhabdus</taxon>
    </lineage>
</organism>
<keyword evidence="1" id="KW-0732">Signal</keyword>
<evidence type="ECO:0000313" key="3">
    <source>
        <dbReference type="Proteomes" id="UP001575181"/>
    </source>
</evidence>
<proteinExistence type="predicted"/>
<sequence length="272" mass="30950">MNKVTTGTLAALLGLGAPPALAQTADPEEERPDTFVLNLGAFYIDDADSTISANRPAGLLGTSISLERDLDVEERVTVPRLQGYFRFNPHHRIDFSYFQYERDGKKTIGREIDFRDQTFDVEARVKGSLENEVWKLAYTWSFYHTKTLELGFTAGARVTRYEAELKTTGGAVSEKEEVKAPLPLLGLRLDYAISRNWHVLFTTESLYVELGEDIRGSYNDMRLAIEWRPIQHVHFGLGTNRFTLNARVDEPDWRGQLDNAYRGYLGYVGVRF</sequence>